<dbReference type="AlphaFoldDB" id="A0A2A8ZSK0"/>
<dbReference type="EMBL" id="NTRR01000107">
    <property type="protein sequence ID" value="PFE06707.1"/>
    <property type="molecule type" value="Genomic_DNA"/>
</dbReference>
<gene>
    <name evidence="2" type="ORF">CN307_32625</name>
</gene>
<dbReference type="RefSeq" id="WP_064472743.1">
    <property type="nucleotide sequence ID" value="NZ_NTRR01000107.1"/>
</dbReference>
<protein>
    <submittedName>
        <fullName evidence="2">S-layer protein</fullName>
    </submittedName>
</protein>
<dbReference type="InterPro" id="IPR011856">
    <property type="entry name" value="tRNA_endonuc-like_dom_sf"/>
</dbReference>
<sequence>MYKPIFTSANKKFGNNRWISYSSKLQREVFLFSDLEYEHWLIIESNPTIIDFCEQPLLMNAHINGKLMTSIVDMWVKYNTGQEEFIEIKYAADLTKQTVINQIAIQKHWCNEHRFQHRVKTEEHIRTNRMLLSNLKILVKGQKQQKQQLDTDRYLIMKILKGATAKITLTFLIQETKLPQNRLFLSIGQMILNGEVYSNISQQYYGLNTEVWLNA</sequence>
<accession>A0A2A8ZSK0</accession>
<evidence type="ECO:0000259" key="1">
    <source>
        <dbReference type="Pfam" id="PF08722"/>
    </source>
</evidence>
<evidence type="ECO:0000313" key="2">
    <source>
        <dbReference type="EMBL" id="PFE06707.1"/>
    </source>
</evidence>
<dbReference type="SUPFAM" id="SSF52980">
    <property type="entry name" value="Restriction endonuclease-like"/>
    <property type="match status" value="1"/>
</dbReference>
<feature type="domain" description="TnsA endonuclease N-terminal" evidence="1">
    <location>
        <begin position="46"/>
        <end position="122"/>
    </location>
</feature>
<evidence type="ECO:0000313" key="3">
    <source>
        <dbReference type="Proteomes" id="UP000220032"/>
    </source>
</evidence>
<dbReference type="InterPro" id="IPR014833">
    <property type="entry name" value="TnsA_N"/>
</dbReference>
<proteinExistence type="predicted"/>
<dbReference type="Pfam" id="PF08722">
    <property type="entry name" value="Tn7_TnsA-like_N"/>
    <property type="match status" value="1"/>
</dbReference>
<name>A0A2A8ZSK0_BACCE</name>
<dbReference type="Proteomes" id="UP000220032">
    <property type="component" value="Unassembled WGS sequence"/>
</dbReference>
<reference evidence="2 3" key="1">
    <citation type="submission" date="2017-09" db="EMBL/GenBank/DDBJ databases">
        <title>Large-scale bioinformatics analysis of Bacillus genomes uncovers conserved roles of natural products in bacterial physiology.</title>
        <authorList>
            <consortium name="Agbiome Team Llc"/>
            <person name="Bleich R.M."/>
            <person name="Grubbs K.J."/>
            <person name="Santa Maria K.C."/>
            <person name="Allen S.E."/>
            <person name="Farag S."/>
            <person name="Shank E.A."/>
            <person name="Bowers A."/>
        </authorList>
    </citation>
    <scope>NUCLEOTIDE SEQUENCE [LARGE SCALE GENOMIC DNA]</scope>
    <source>
        <strain evidence="2 3">AFS022681</strain>
    </source>
</reference>
<dbReference type="GO" id="GO:0003676">
    <property type="term" value="F:nucleic acid binding"/>
    <property type="evidence" value="ECO:0007669"/>
    <property type="project" value="InterPro"/>
</dbReference>
<dbReference type="Gene3D" id="3.40.1350.10">
    <property type="match status" value="1"/>
</dbReference>
<comment type="caution">
    <text evidence="2">The sequence shown here is derived from an EMBL/GenBank/DDBJ whole genome shotgun (WGS) entry which is preliminary data.</text>
</comment>
<organism evidence="2 3">
    <name type="scientific">Bacillus cereus</name>
    <dbReference type="NCBI Taxonomy" id="1396"/>
    <lineage>
        <taxon>Bacteria</taxon>
        <taxon>Bacillati</taxon>
        <taxon>Bacillota</taxon>
        <taxon>Bacilli</taxon>
        <taxon>Bacillales</taxon>
        <taxon>Bacillaceae</taxon>
        <taxon>Bacillus</taxon>
        <taxon>Bacillus cereus group</taxon>
    </lineage>
</organism>
<dbReference type="InterPro" id="IPR011335">
    <property type="entry name" value="Restrct_endonuc-II-like"/>
</dbReference>